<accession>A0A833HLQ6</accession>
<evidence type="ECO:0000313" key="2">
    <source>
        <dbReference type="Proteomes" id="UP000465601"/>
    </source>
</evidence>
<dbReference type="SUPFAM" id="SSF53383">
    <property type="entry name" value="PLP-dependent transferases"/>
    <property type="match status" value="1"/>
</dbReference>
<dbReference type="OrthoDB" id="8955051at2"/>
<dbReference type="AlphaFoldDB" id="A0A833HLQ6"/>
<dbReference type="InterPro" id="IPR015424">
    <property type="entry name" value="PyrdxlP-dep_Trfase"/>
</dbReference>
<reference evidence="1 2" key="1">
    <citation type="submission" date="2019-10" db="EMBL/GenBank/DDBJ databases">
        <title>Alkaliphilus serpentinus sp. nov. and Alkaliphilus pronyensis sp. nov., two novel anaerobic alkaliphilic species isolated from the serpentinized-hosted hydrothermal field of the Prony Bay (New Caledonia).</title>
        <authorList>
            <person name="Postec A."/>
        </authorList>
    </citation>
    <scope>NUCLEOTIDE SEQUENCE [LARGE SCALE GENOMIC DNA]</scope>
    <source>
        <strain evidence="1 2">LacT</strain>
    </source>
</reference>
<comment type="caution">
    <text evidence="1">The sequence shown here is derived from an EMBL/GenBank/DDBJ whole genome shotgun (WGS) entry which is preliminary data.</text>
</comment>
<proteinExistence type="predicted"/>
<organism evidence="1 2">
    <name type="scientific">Alkaliphilus serpentinus</name>
    <dbReference type="NCBI Taxonomy" id="1482731"/>
    <lineage>
        <taxon>Bacteria</taxon>
        <taxon>Bacillati</taxon>
        <taxon>Bacillota</taxon>
        <taxon>Clostridia</taxon>
        <taxon>Peptostreptococcales</taxon>
        <taxon>Natronincolaceae</taxon>
        <taxon>Alkaliphilus</taxon>
    </lineage>
</organism>
<evidence type="ECO:0008006" key="3">
    <source>
        <dbReference type="Google" id="ProtNLM"/>
    </source>
</evidence>
<dbReference type="EMBL" id="WBZB01000051">
    <property type="protein sequence ID" value="KAB3526638.1"/>
    <property type="molecule type" value="Genomic_DNA"/>
</dbReference>
<name>A0A833HLQ6_9FIRM</name>
<evidence type="ECO:0000313" key="1">
    <source>
        <dbReference type="EMBL" id="KAB3526638.1"/>
    </source>
</evidence>
<keyword evidence="2" id="KW-1185">Reference proteome</keyword>
<gene>
    <name evidence="1" type="ORF">F8153_13625</name>
</gene>
<dbReference type="RefSeq" id="WP_151866904.1">
    <property type="nucleotide sequence ID" value="NZ_WBZB01000051.1"/>
</dbReference>
<dbReference type="Proteomes" id="UP000465601">
    <property type="component" value="Unassembled WGS sequence"/>
</dbReference>
<protein>
    <recommendedName>
        <fullName evidence="3">dTDP-4-amino-4,6-dideoxygalactose transaminase</fullName>
    </recommendedName>
</protein>
<sequence>MKEIGGFFELELGKKPEYHYNALRLNSGRSCLEYILRVRNYKRIYIPVYVCNAVIDVIERNGIDYKFYYLDNGFFPVLNNYKLENNDAILYINYYGLFQNHIYELGLKYNNLIIDNTQAFFSKPIEGIDTFYSARKFFGVADGGYLYVDSDLLLPIIKDISYQRYTHLLKRIDLSAESSYKDYTVNEGLFINEPIKHMSNLTQSILSSIDYSNVITTRDNNFSYLHDIFYKINKLHIEKHQIHGPLCYPLLIDKEGLRDNLLENRIYVATYWKEVLNRALKNSFEYQLAKWLIPIPIDQRYNLEDMSLIASHIKKYLDT</sequence>